<dbReference type="EMBL" id="FNPD01000008">
    <property type="protein sequence ID" value="SDY01865.1"/>
    <property type="molecule type" value="Genomic_DNA"/>
</dbReference>
<dbReference type="AlphaFoldDB" id="A0A1H3GFR1"/>
<reference evidence="3" key="1">
    <citation type="submission" date="2016-10" db="EMBL/GenBank/DDBJ databases">
        <authorList>
            <person name="Varghese N."/>
            <person name="Submissions S."/>
        </authorList>
    </citation>
    <scope>NUCLEOTIDE SEQUENCE [LARGE SCALE GENOMIC DNA]</scope>
    <source>
        <strain evidence="3">DSM 13490</strain>
    </source>
</reference>
<name>A0A1H3GFR1_9BACT</name>
<dbReference type="InterPro" id="IPR013984">
    <property type="entry name" value="Ald_Fedxn_OxRdtase_dom2"/>
</dbReference>
<dbReference type="Proteomes" id="UP000199266">
    <property type="component" value="Unassembled WGS sequence"/>
</dbReference>
<evidence type="ECO:0000259" key="1">
    <source>
        <dbReference type="Pfam" id="PF01314"/>
    </source>
</evidence>
<protein>
    <submittedName>
        <fullName evidence="2">Aldehyde ferredoxin oxidoreductase</fullName>
    </submittedName>
</protein>
<dbReference type="Pfam" id="PF01314">
    <property type="entry name" value="AFOR_C"/>
    <property type="match status" value="1"/>
</dbReference>
<evidence type="ECO:0000313" key="3">
    <source>
        <dbReference type="Proteomes" id="UP000199266"/>
    </source>
</evidence>
<sequence length="59" mass="6566">MCDGAAERGLIKEKEAGVSLHWGNAEAIVKLTEDTGYKRGFGEELALGRARREYLQRKS</sequence>
<proteinExistence type="predicted"/>
<organism evidence="2 3">
    <name type="scientific">Acetomicrobium thermoterrenum DSM 13490</name>
    <dbReference type="NCBI Taxonomy" id="1120987"/>
    <lineage>
        <taxon>Bacteria</taxon>
        <taxon>Thermotogati</taxon>
        <taxon>Synergistota</taxon>
        <taxon>Synergistia</taxon>
        <taxon>Synergistales</taxon>
        <taxon>Acetomicrobiaceae</taxon>
        <taxon>Acetomicrobium</taxon>
    </lineage>
</organism>
<accession>A0A1H3GFR1</accession>
<dbReference type="SUPFAM" id="SSF48310">
    <property type="entry name" value="Aldehyde ferredoxin oxidoreductase, C-terminal domains"/>
    <property type="match status" value="1"/>
</dbReference>
<dbReference type="Gene3D" id="1.10.569.10">
    <property type="entry name" value="Aldehyde Ferredoxin Oxidoreductase Protein, subunit A, domain 2"/>
    <property type="match status" value="1"/>
</dbReference>
<feature type="domain" description="Aldehyde ferredoxin oxidoreductase C-terminal" evidence="1">
    <location>
        <begin position="5"/>
        <end position="51"/>
    </location>
</feature>
<dbReference type="InterPro" id="IPR036021">
    <property type="entry name" value="Tungsten_al_ferr_oxy-like_C"/>
</dbReference>
<dbReference type="GO" id="GO:0051536">
    <property type="term" value="F:iron-sulfur cluster binding"/>
    <property type="evidence" value="ECO:0007669"/>
    <property type="project" value="InterPro"/>
</dbReference>
<dbReference type="GO" id="GO:0016625">
    <property type="term" value="F:oxidoreductase activity, acting on the aldehyde or oxo group of donors, iron-sulfur protein as acceptor"/>
    <property type="evidence" value="ECO:0007669"/>
    <property type="project" value="InterPro"/>
</dbReference>
<keyword evidence="3" id="KW-1185">Reference proteome</keyword>
<dbReference type="InterPro" id="IPR001203">
    <property type="entry name" value="OxRdtase_Ald_Fedxn_C"/>
</dbReference>
<dbReference type="GO" id="GO:0009055">
    <property type="term" value="F:electron transfer activity"/>
    <property type="evidence" value="ECO:0007669"/>
    <property type="project" value="InterPro"/>
</dbReference>
<gene>
    <name evidence="2" type="ORF">SAMN03080603_01497</name>
</gene>
<evidence type="ECO:0000313" key="2">
    <source>
        <dbReference type="EMBL" id="SDY01865.1"/>
    </source>
</evidence>